<evidence type="ECO:0000313" key="10">
    <source>
        <dbReference type="Proteomes" id="UP000277597"/>
    </source>
</evidence>
<dbReference type="EMBL" id="RJMT01000013">
    <property type="protein sequence ID" value="RSI29209.1"/>
    <property type="molecule type" value="Genomic_DNA"/>
</dbReference>
<dbReference type="Proteomes" id="UP000509410">
    <property type="component" value="Chromosome"/>
</dbReference>
<keyword evidence="1" id="KW-0812">Transmembrane</keyword>
<accession>A0A0B7GSK2</accession>
<proteinExistence type="predicted"/>
<dbReference type="RefSeq" id="WP_002893522.1">
    <property type="nucleotide sequence ID" value="NZ_CAXTGR010000006.1"/>
</dbReference>
<dbReference type="Proteomes" id="UP000509459">
    <property type="component" value="Chromosome"/>
</dbReference>
<organism evidence="2 8">
    <name type="scientific">Streptococcus sanguinis</name>
    <dbReference type="NCBI Taxonomy" id="1305"/>
    <lineage>
        <taxon>Bacteria</taxon>
        <taxon>Bacillati</taxon>
        <taxon>Bacillota</taxon>
        <taxon>Bacilli</taxon>
        <taxon>Lactobacillales</taxon>
        <taxon>Streptococcaceae</taxon>
        <taxon>Streptococcus</taxon>
    </lineage>
</organism>
<dbReference type="EMBL" id="RQZI01000009">
    <property type="protein sequence ID" value="RRC91411.1"/>
    <property type="molecule type" value="Genomic_DNA"/>
</dbReference>
<keyword evidence="1" id="KW-1133">Transmembrane helix</keyword>
<reference evidence="9 11" key="3">
    <citation type="submission" date="2018-11" db="EMBL/GenBank/DDBJ databases">
        <title>Species Designations Belie Phenotypic and Genotypic Heterogeneity in Oral Streptococci.</title>
        <authorList>
            <person name="Velsko I."/>
        </authorList>
    </citation>
    <scope>NUCLEOTIDE SEQUENCE [LARGE SCALE GENOMIC DNA]</scope>
    <source>
        <strain evidence="7 9">BCC16</strain>
        <strain evidence="6 11">BCC20</strain>
    </source>
</reference>
<evidence type="ECO:0000313" key="12">
    <source>
        <dbReference type="Proteomes" id="UP000509410"/>
    </source>
</evidence>
<dbReference type="OMA" id="MAIILMF"/>
<reference evidence="2 8" key="1">
    <citation type="submission" date="2015-01" db="EMBL/GenBank/DDBJ databases">
        <authorList>
            <person name="Pelicic Vladimir"/>
        </authorList>
    </citation>
    <scope>NUCLEOTIDE SEQUENCE [LARGE SCALE GENOMIC DNA]</scope>
    <source>
        <strain evidence="2 8">2908</strain>
    </source>
</reference>
<sequence>MLDQIFALYIESLLYTAVGVGIIAGLWIGLRMIRRKDKTAKERQSHLYDVLLIVIMTIPVLSFATLGLLIVLKA</sequence>
<evidence type="ECO:0000313" key="8">
    <source>
        <dbReference type="Proteomes" id="UP000183504"/>
    </source>
</evidence>
<reference evidence="4 12" key="4">
    <citation type="submission" date="2019-05" db="EMBL/GenBank/DDBJ databases">
        <title>The organization of the Streptococcus sanguinis genomes.</title>
        <authorList>
            <person name="Wu C.H."/>
            <person name="Chen Y.Y.M."/>
            <person name="Wang H.Y."/>
        </authorList>
    </citation>
    <scope>NUCLEOTIDE SEQUENCE [LARGE SCALE GENOMIC DNA]</scope>
    <source>
        <strain evidence="4 12">CGMH010</strain>
    </source>
</reference>
<evidence type="ECO:0000313" key="5">
    <source>
        <dbReference type="EMBL" id="RRC91411.1"/>
    </source>
</evidence>
<dbReference type="EMBL" id="CP040556">
    <property type="protein sequence ID" value="QLB51697.1"/>
    <property type="molecule type" value="Genomic_DNA"/>
</dbReference>
<name>A0A0B7GSK2_STRSA</name>
<evidence type="ECO:0000313" key="7">
    <source>
        <dbReference type="EMBL" id="RSI29209.1"/>
    </source>
</evidence>
<evidence type="ECO:0000313" key="3">
    <source>
        <dbReference type="EMBL" id="QKQ43254.1"/>
    </source>
</evidence>
<dbReference type="InterPro" id="IPR025134">
    <property type="entry name" value="DUF4059"/>
</dbReference>
<dbReference type="Proteomes" id="UP000277597">
    <property type="component" value="Unassembled WGS sequence"/>
</dbReference>
<evidence type="ECO:0000313" key="2">
    <source>
        <dbReference type="EMBL" id="CEL90999.1"/>
    </source>
</evidence>
<evidence type="ECO:0000313" key="11">
    <source>
        <dbReference type="Proteomes" id="UP000280549"/>
    </source>
</evidence>
<keyword evidence="1" id="KW-0472">Membrane</keyword>
<gene>
    <name evidence="7" type="ORF">D8879_09965</name>
    <name evidence="6" type="ORF">D8881_03975</name>
    <name evidence="5" type="ORF">EII39_08410</name>
    <name evidence="4" type="ORF">FFV08_02835</name>
    <name evidence="3" type="ORF">FOC72_01445</name>
    <name evidence="2" type="ORF">SSV_1713</name>
</gene>
<dbReference type="EMBL" id="CP054570">
    <property type="protein sequence ID" value="QKQ43254.1"/>
    <property type="molecule type" value="Genomic_DNA"/>
</dbReference>
<dbReference type="EMBL" id="CDMW01000001">
    <property type="protein sequence ID" value="CEL90999.1"/>
    <property type="molecule type" value="Genomic_DNA"/>
</dbReference>
<evidence type="ECO:0000313" key="9">
    <source>
        <dbReference type="Proteomes" id="UP000273966"/>
    </source>
</evidence>
<evidence type="ECO:0000313" key="6">
    <source>
        <dbReference type="EMBL" id="RSI26611.1"/>
    </source>
</evidence>
<evidence type="ECO:0000313" key="13">
    <source>
        <dbReference type="Proteomes" id="UP000509459"/>
    </source>
</evidence>
<dbReference type="Proteomes" id="UP000280549">
    <property type="component" value="Unassembled WGS sequence"/>
</dbReference>
<dbReference type="Proteomes" id="UP000273966">
    <property type="component" value="Unassembled WGS sequence"/>
</dbReference>
<dbReference type="EMBL" id="RJMR01000002">
    <property type="protein sequence ID" value="RSI26611.1"/>
    <property type="molecule type" value="Genomic_DNA"/>
</dbReference>
<feature type="transmembrane region" description="Helical" evidence="1">
    <location>
        <begin position="6"/>
        <end position="30"/>
    </location>
</feature>
<evidence type="ECO:0000313" key="4">
    <source>
        <dbReference type="EMBL" id="QLB51697.1"/>
    </source>
</evidence>
<evidence type="ECO:0000256" key="1">
    <source>
        <dbReference type="SAM" id="Phobius"/>
    </source>
</evidence>
<dbReference type="Pfam" id="PF13268">
    <property type="entry name" value="DUF4059"/>
    <property type="match status" value="1"/>
</dbReference>
<dbReference type="Proteomes" id="UP000183504">
    <property type="component" value="Unassembled WGS sequence"/>
</dbReference>
<protein>
    <submittedName>
        <fullName evidence="3">DUF4059 family protein</fullName>
    </submittedName>
</protein>
<reference evidence="5 10" key="2">
    <citation type="submission" date="2018-11" db="EMBL/GenBank/DDBJ databases">
        <title>Genomes From Bacteria Associated with the Canine Oral Cavity: a Test Case for Automated Genome-Based Taxonomic Assignment.</title>
        <authorList>
            <person name="Coil D.A."/>
            <person name="Jospin G."/>
            <person name="Darling A.E."/>
            <person name="Wallis C."/>
            <person name="Davis I.J."/>
            <person name="Harris S."/>
            <person name="Eisen J.A."/>
            <person name="Holcombe L.J."/>
            <person name="O'Flynn C."/>
        </authorList>
    </citation>
    <scope>NUCLEOTIDE SEQUENCE [LARGE SCALE GENOMIC DNA]</scope>
    <source>
        <strain evidence="5 10">OH953</strain>
    </source>
</reference>
<feature type="transmembrane region" description="Helical" evidence="1">
    <location>
        <begin position="50"/>
        <end position="72"/>
    </location>
</feature>
<reference evidence="3 13" key="5">
    <citation type="submission" date="2020-05" db="EMBL/GenBank/DDBJ databases">
        <title>FDA dAtabase for Regulatory Grade micrObial Sequences (FDA-ARGOS): Supporting development and validation of Infectious Disease Dx tests.</title>
        <authorList>
            <person name="Bojja K."/>
            <person name="Kessler A."/>
            <person name="Tallon L."/>
            <person name="Sadzewicz L."/>
            <person name="Zhao X."/>
            <person name="Vavikolanu K."/>
            <person name="Mehta A."/>
            <person name="Aluvathingal J."/>
            <person name="Nadendla S."/>
            <person name="Myers T."/>
            <person name="Yan Y."/>
            <person name="Sichtig H."/>
        </authorList>
    </citation>
    <scope>NUCLEOTIDE SEQUENCE [LARGE SCALE GENOMIC DNA]</scope>
    <source>
        <strain evidence="3 13">FDAARGOS_770</strain>
    </source>
</reference>
<dbReference type="AlphaFoldDB" id="A0A0B7GSK2"/>